<protein>
    <recommendedName>
        <fullName evidence="4">alpha-amylase</fullName>
        <ecNumber evidence="4">3.2.1.1</ecNumber>
    </recommendedName>
</protein>
<organism evidence="10 11">
    <name type="scientific">Puccinia graminis f. sp. tritici</name>
    <dbReference type="NCBI Taxonomy" id="56615"/>
    <lineage>
        <taxon>Eukaryota</taxon>
        <taxon>Fungi</taxon>
        <taxon>Dikarya</taxon>
        <taxon>Basidiomycota</taxon>
        <taxon>Pucciniomycotina</taxon>
        <taxon>Pucciniomycetes</taxon>
        <taxon>Pucciniales</taxon>
        <taxon>Pucciniaceae</taxon>
        <taxon>Puccinia</taxon>
    </lineage>
</organism>
<dbReference type="SUPFAM" id="SSF51445">
    <property type="entry name" value="(Trans)glycosidases"/>
    <property type="match status" value="2"/>
</dbReference>
<feature type="domain" description="Glycosyl hydrolase family 13 catalytic" evidence="9">
    <location>
        <begin position="79"/>
        <end position="370"/>
    </location>
</feature>
<proteinExistence type="inferred from homology"/>
<accession>A0A5B0QBN2</accession>
<dbReference type="GO" id="GO:0043169">
    <property type="term" value="F:cation binding"/>
    <property type="evidence" value="ECO:0007669"/>
    <property type="project" value="InterPro"/>
</dbReference>
<keyword evidence="5" id="KW-0378">Hydrolase</keyword>
<dbReference type="PRINTS" id="PR00110">
    <property type="entry name" value="ALPHAAMYLASE"/>
</dbReference>
<sequence length="396" mass="44000">MQLPKRHKSSWVSLLALATLACSAKSPASLGSLTQNHLLFPLAGLKNWLVRRRSHRVDEQLVASCTRKRLDDDPPSTDRVTVQLFQWRYSDVGDECEAFLGPNGYRYVQVSPPHEHIEGPQWWTDYQPVSYRIGSKRGSEAEFDRMVQRCGGAGVGVIVDVVLNHMSAGSTTEYRRGSSGSSYRKYEYPDTPPLVEFTSSRPRTILSECFCSHSQIFVTNWDLERNEHGIRIDKDPGAYLLCQVFILTWGYGQVDVFSGYHFSAYDDGPQDPVAQCGRFGWRCEHRHPMVVGAIQLGAAASDQPVHNIITSGAHRLAFSRGSKVFVAINNDDSAWVLRDVVVGLPLPASPEDAYRDRLHPAGEGQLVHLQPDPSSGLARLCPLTIAPRSAIGIMVV</sequence>
<evidence type="ECO:0000256" key="8">
    <source>
        <dbReference type="SAM" id="SignalP"/>
    </source>
</evidence>
<evidence type="ECO:0000256" key="6">
    <source>
        <dbReference type="ARBA" id="ARBA00023277"/>
    </source>
</evidence>
<evidence type="ECO:0000259" key="9">
    <source>
        <dbReference type="SMART" id="SM00642"/>
    </source>
</evidence>
<name>A0A5B0QBN2_PUCGR</name>
<dbReference type="InterPro" id="IPR013780">
    <property type="entry name" value="Glyco_hydro_b"/>
</dbReference>
<dbReference type="SMART" id="SM00642">
    <property type="entry name" value="Aamy"/>
    <property type="match status" value="1"/>
</dbReference>
<evidence type="ECO:0000256" key="5">
    <source>
        <dbReference type="ARBA" id="ARBA00022801"/>
    </source>
</evidence>
<dbReference type="EMBL" id="VSWC01000027">
    <property type="protein sequence ID" value="KAA1110706.1"/>
    <property type="molecule type" value="Genomic_DNA"/>
</dbReference>
<keyword evidence="7" id="KW-0326">Glycosidase</keyword>
<comment type="cofactor">
    <cofactor evidence="2">
        <name>Ca(2+)</name>
        <dbReference type="ChEBI" id="CHEBI:29108"/>
    </cofactor>
</comment>
<dbReference type="Proteomes" id="UP000324748">
    <property type="component" value="Unassembled WGS sequence"/>
</dbReference>
<dbReference type="PROSITE" id="PS51257">
    <property type="entry name" value="PROKAR_LIPOPROTEIN"/>
    <property type="match status" value="1"/>
</dbReference>
<keyword evidence="6" id="KW-0119">Carbohydrate metabolism</keyword>
<reference evidence="10 11" key="1">
    <citation type="submission" date="2019-05" db="EMBL/GenBank/DDBJ databases">
        <title>Emergence of the Ug99 lineage of the wheat stem rust pathogen through somatic hybridization.</title>
        <authorList>
            <person name="Li F."/>
            <person name="Upadhyaya N.M."/>
            <person name="Sperschneider J."/>
            <person name="Matny O."/>
            <person name="Nguyen-Phuc H."/>
            <person name="Mago R."/>
            <person name="Raley C."/>
            <person name="Miller M.E."/>
            <person name="Silverstein K.A.T."/>
            <person name="Henningsen E."/>
            <person name="Hirsch C.D."/>
            <person name="Visser B."/>
            <person name="Pretorius Z.A."/>
            <person name="Steffenson B.J."/>
            <person name="Schwessinger B."/>
            <person name="Dodds P.N."/>
            <person name="Figueroa M."/>
        </authorList>
    </citation>
    <scope>NUCLEOTIDE SEQUENCE [LARGE SCALE GENOMIC DNA]</scope>
    <source>
        <strain evidence="10">21-0</strain>
    </source>
</reference>
<keyword evidence="11" id="KW-1185">Reference proteome</keyword>
<dbReference type="AlphaFoldDB" id="A0A5B0QBN2"/>
<evidence type="ECO:0000256" key="2">
    <source>
        <dbReference type="ARBA" id="ARBA00001913"/>
    </source>
</evidence>
<dbReference type="InterPro" id="IPR006047">
    <property type="entry name" value="GH13_cat_dom"/>
</dbReference>
<evidence type="ECO:0000313" key="10">
    <source>
        <dbReference type="EMBL" id="KAA1110706.1"/>
    </source>
</evidence>
<comment type="caution">
    <text evidence="10">The sequence shown here is derived from an EMBL/GenBank/DDBJ whole genome shotgun (WGS) entry which is preliminary data.</text>
</comment>
<dbReference type="Gene3D" id="3.20.20.80">
    <property type="entry name" value="Glycosidases"/>
    <property type="match status" value="2"/>
</dbReference>
<dbReference type="GO" id="GO:0005975">
    <property type="term" value="P:carbohydrate metabolic process"/>
    <property type="evidence" value="ECO:0007669"/>
    <property type="project" value="InterPro"/>
</dbReference>
<gene>
    <name evidence="10" type="ORF">PGT21_030091</name>
</gene>
<dbReference type="OrthoDB" id="550577at2759"/>
<dbReference type="InterPro" id="IPR017853">
    <property type="entry name" value="GH"/>
</dbReference>
<dbReference type="EC" id="3.2.1.1" evidence="4"/>
<evidence type="ECO:0000256" key="4">
    <source>
        <dbReference type="ARBA" id="ARBA00012595"/>
    </source>
</evidence>
<comment type="similarity">
    <text evidence="3">Belongs to the glycosyl hydrolase 13 family.</text>
</comment>
<dbReference type="Gene3D" id="2.60.40.1180">
    <property type="entry name" value="Golgi alpha-mannosidase II"/>
    <property type="match status" value="1"/>
</dbReference>
<dbReference type="SUPFAM" id="SSF51011">
    <property type="entry name" value="Glycosyl hydrolase domain"/>
    <property type="match status" value="1"/>
</dbReference>
<feature type="signal peptide" evidence="8">
    <location>
        <begin position="1"/>
        <end position="23"/>
    </location>
</feature>
<dbReference type="GO" id="GO:0004556">
    <property type="term" value="F:alpha-amylase activity"/>
    <property type="evidence" value="ECO:0007669"/>
    <property type="project" value="UniProtKB-EC"/>
</dbReference>
<keyword evidence="8" id="KW-0732">Signal</keyword>
<evidence type="ECO:0000256" key="7">
    <source>
        <dbReference type="ARBA" id="ARBA00023295"/>
    </source>
</evidence>
<comment type="catalytic activity">
    <reaction evidence="1">
        <text>Endohydrolysis of (1-&gt;4)-alpha-D-glucosidic linkages in polysaccharides containing three or more (1-&gt;4)-alpha-linked D-glucose units.</text>
        <dbReference type="EC" id="3.2.1.1"/>
    </reaction>
</comment>
<evidence type="ECO:0000256" key="3">
    <source>
        <dbReference type="ARBA" id="ARBA00008061"/>
    </source>
</evidence>
<feature type="chain" id="PRO_5022728331" description="alpha-amylase" evidence="8">
    <location>
        <begin position="24"/>
        <end position="396"/>
    </location>
</feature>
<dbReference type="PANTHER" id="PTHR43447">
    <property type="entry name" value="ALPHA-AMYLASE"/>
    <property type="match status" value="1"/>
</dbReference>
<evidence type="ECO:0000256" key="1">
    <source>
        <dbReference type="ARBA" id="ARBA00000548"/>
    </source>
</evidence>
<dbReference type="InterPro" id="IPR006046">
    <property type="entry name" value="Alpha_amylase"/>
</dbReference>
<evidence type="ECO:0000313" key="11">
    <source>
        <dbReference type="Proteomes" id="UP000324748"/>
    </source>
</evidence>